<dbReference type="PANTHER" id="PTHR42928">
    <property type="entry name" value="TRICARBOXYLATE-BINDING PROTEIN"/>
    <property type="match status" value="1"/>
</dbReference>
<feature type="signal peptide" evidence="2">
    <location>
        <begin position="1"/>
        <end position="46"/>
    </location>
</feature>
<dbReference type="EMBL" id="CP006704">
    <property type="protein sequence ID" value="AIJ47599.1"/>
    <property type="molecule type" value="Genomic_DNA"/>
</dbReference>
<dbReference type="RefSeq" id="WP_043373631.1">
    <property type="nucleotide sequence ID" value="NZ_CP006704.1"/>
</dbReference>
<comment type="similarity">
    <text evidence="1">Belongs to the UPF0065 (bug) family.</text>
</comment>
<dbReference type="Proteomes" id="UP000028782">
    <property type="component" value="Chromosome"/>
</dbReference>
<dbReference type="KEGG" id="ctes:O987_17435"/>
<evidence type="ECO:0000313" key="3">
    <source>
        <dbReference type="EMBL" id="AIJ47599.1"/>
    </source>
</evidence>
<dbReference type="CDD" id="cd07012">
    <property type="entry name" value="PBP2_Bug_TTT"/>
    <property type="match status" value="1"/>
</dbReference>
<dbReference type="InterPro" id="IPR005064">
    <property type="entry name" value="BUG"/>
</dbReference>
<protein>
    <submittedName>
        <fullName evidence="3">ABC transporter substrate-binding protein</fullName>
    </submittedName>
</protein>
<organism evidence="3 4">
    <name type="scientific">Comamonas testosteroni TK102</name>
    <dbReference type="NCBI Taxonomy" id="1392005"/>
    <lineage>
        <taxon>Bacteria</taxon>
        <taxon>Pseudomonadati</taxon>
        <taxon>Pseudomonadota</taxon>
        <taxon>Betaproteobacteria</taxon>
        <taxon>Burkholderiales</taxon>
        <taxon>Comamonadaceae</taxon>
        <taxon>Comamonas</taxon>
    </lineage>
</organism>
<reference evidence="3 4" key="1">
    <citation type="journal article" date="2014" name="Genome Announc.">
        <title>Complete Genome Sequence of Polychlorinated Biphenyl Degrader Comamonas testosteroni TK102 (NBRC 109938).</title>
        <authorList>
            <person name="Fukuda K."/>
            <person name="Hosoyama A."/>
            <person name="Tsuchikane K."/>
            <person name="Ohji S."/>
            <person name="Yamazoe A."/>
            <person name="Fujita N."/>
            <person name="Shintani M."/>
            <person name="Kimbara K."/>
        </authorList>
    </citation>
    <scope>NUCLEOTIDE SEQUENCE [LARGE SCALE GENOMIC DNA]</scope>
    <source>
        <strain evidence="3">TK102</strain>
    </source>
</reference>
<dbReference type="SUPFAM" id="SSF53850">
    <property type="entry name" value="Periplasmic binding protein-like II"/>
    <property type="match status" value="1"/>
</dbReference>
<evidence type="ECO:0000256" key="1">
    <source>
        <dbReference type="ARBA" id="ARBA00006987"/>
    </source>
</evidence>
<evidence type="ECO:0000313" key="4">
    <source>
        <dbReference type="Proteomes" id="UP000028782"/>
    </source>
</evidence>
<dbReference type="Gene3D" id="3.40.190.150">
    <property type="entry name" value="Bordetella uptake gene, domain 1"/>
    <property type="match status" value="1"/>
</dbReference>
<feature type="chain" id="PRO_5001715827" evidence="2">
    <location>
        <begin position="47"/>
        <end position="350"/>
    </location>
</feature>
<dbReference type="HOGENOM" id="CLU_045683_0_0_4"/>
<dbReference type="AlphaFoldDB" id="A0A076PL79"/>
<proteinExistence type="inferred from homology"/>
<dbReference type="PANTHER" id="PTHR42928:SF5">
    <property type="entry name" value="BLR1237 PROTEIN"/>
    <property type="match status" value="1"/>
</dbReference>
<dbReference type="InterPro" id="IPR042100">
    <property type="entry name" value="Bug_dom1"/>
</dbReference>
<accession>A0A076PL79</accession>
<name>A0A076PL79_COMTE</name>
<gene>
    <name evidence="3" type="ORF">O987_17435</name>
</gene>
<dbReference type="Gene3D" id="3.40.190.10">
    <property type="entry name" value="Periplasmic binding protein-like II"/>
    <property type="match status" value="1"/>
</dbReference>
<evidence type="ECO:0000256" key="2">
    <source>
        <dbReference type="SAM" id="SignalP"/>
    </source>
</evidence>
<dbReference type="PIRSF" id="PIRSF017082">
    <property type="entry name" value="YflP"/>
    <property type="match status" value="1"/>
</dbReference>
<sequence length="350" mass="37312">MKATTPASRKSVDTAASRTATASALRRKSGLAVMAVAASLALPAQAEQTADWPTRPIRLIVTGPAGGTADTLARLLAEGMTQELKQPVIVESKPGASGAIGIQDLKSHGKSGYTFLVIQDGALSEAPQAQKVSFDPFKDLTPLAQLTRTGLVMVANKDLPFQTLPEFISYARQQRDGVDFASYATGLKGHTSGMLLGQLAKINMRHVGYKGSPPALVDLMGGHVPVMFDGVTTSLPLIHSGKIRALAVVYPSRLQTLPEVPTFSELGYPQLSKPGWFAVWSHPQTPAAIQQKLRDVALAHFRKEAVLKQLASLGMEPGQPLSTAEMTTDLQEASRKQAALLKSLGYKPEN</sequence>
<keyword evidence="2" id="KW-0732">Signal</keyword>
<dbReference type="Pfam" id="PF03401">
    <property type="entry name" value="TctC"/>
    <property type="match status" value="1"/>
</dbReference>